<keyword evidence="7 8" id="KW-0472">Membrane</keyword>
<gene>
    <name evidence="10" type="ORF">S23_35850</name>
</gene>
<comment type="similarity">
    <text evidence="2">Belongs to the AAE transporter (TC 2.A.81) family.</text>
</comment>
<dbReference type="Pfam" id="PF06826">
    <property type="entry name" value="Asp-Al_Ex"/>
    <property type="match status" value="2"/>
</dbReference>
<dbReference type="InterPro" id="IPR050144">
    <property type="entry name" value="AAE_transporter"/>
</dbReference>
<dbReference type="NCBIfam" id="TIGR03802">
    <property type="entry name" value="Asp_Ala_antiprt"/>
    <property type="match status" value="1"/>
</dbReference>
<evidence type="ECO:0000256" key="3">
    <source>
        <dbReference type="ARBA" id="ARBA00022448"/>
    </source>
</evidence>
<dbReference type="PANTHER" id="PTHR30445:SF9">
    <property type="match status" value="1"/>
</dbReference>
<feature type="transmembrane region" description="Helical" evidence="8">
    <location>
        <begin position="168"/>
        <end position="187"/>
    </location>
</feature>
<evidence type="ECO:0000256" key="8">
    <source>
        <dbReference type="SAM" id="Phobius"/>
    </source>
</evidence>
<feature type="transmembrane region" description="Helical" evidence="8">
    <location>
        <begin position="65"/>
        <end position="83"/>
    </location>
</feature>
<evidence type="ECO:0000256" key="1">
    <source>
        <dbReference type="ARBA" id="ARBA00004651"/>
    </source>
</evidence>
<dbReference type="InterPro" id="IPR036721">
    <property type="entry name" value="RCK_C_sf"/>
</dbReference>
<evidence type="ECO:0000256" key="5">
    <source>
        <dbReference type="ARBA" id="ARBA00022692"/>
    </source>
</evidence>
<feature type="transmembrane region" description="Helical" evidence="8">
    <location>
        <begin position="414"/>
        <end position="434"/>
    </location>
</feature>
<name>A0AAI8ME39_9BRAD</name>
<comment type="subcellular location">
    <subcellularLocation>
        <location evidence="1">Cell membrane</location>
        <topology evidence="1">Multi-pass membrane protein</topology>
    </subcellularLocation>
</comment>
<feature type="transmembrane region" description="Helical" evidence="8">
    <location>
        <begin position="543"/>
        <end position="563"/>
    </location>
</feature>
<dbReference type="GO" id="GO:0006813">
    <property type="term" value="P:potassium ion transport"/>
    <property type="evidence" value="ECO:0007669"/>
    <property type="project" value="InterPro"/>
</dbReference>
<reference evidence="10 11" key="1">
    <citation type="journal article" date="2012" name="Microbes Environ.">
        <title>Complete genome sequence of Bradyrhizobium sp. S23321: insights into symbiosis evolution in soil oligotrophs.</title>
        <authorList>
            <person name="Okubo T."/>
            <person name="Tsukui T."/>
            <person name="Maita H."/>
            <person name="Okamoto S."/>
            <person name="Oshima K."/>
            <person name="Fujisawa T."/>
            <person name="Saito A."/>
            <person name="Futamata H."/>
            <person name="Hattori R."/>
            <person name="Shimomura Y."/>
            <person name="Haruta S."/>
            <person name="Morimoto S."/>
            <person name="Wang Y."/>
            <person name="Sakai Y."/>
            <person name="Hattori M."/>
            <person name="Aizawa S."/>
            <person name="Nagashima K.V.P."/>
            <person name="Masuda S."/>
            <person name="Hattori T."/>
            <person name="Yamashita A."/>
            <person name="Bao Z."/>
            <person name="Hayatsu M."/>
            <person name="Kajiya-Kanegae H."/>
            <person name="Yoshinaga I."/>
            <person name="Sakamoto K."/>
            <person name="Toyota K."/>
            <person name="Nakao M."/>
            <person name="Kohara M."/>
            <person name="Anda M."/>
            <person name="Niwa R."/>
            <person name="Jung-Hwan P."/>
            <person name="Sameshima-Saito R."/>
            <person name="Tokuda S."/>
            <person name="Yamamoto S."/>
            <person name="Yamamoto S."/>
            <person name="Yokoyama T."/>
            <person name="Akutsu T."/>
            <person name="Nakamura Y."/>
            <person name="Nakahira-Yanaka Y."/>
            <person name="Takada Hoshino Y."/>
            <person name="Hirakawa H."/>
            <person name="Mitsui H."/>
            <person name="Terasawa K."/>
            <person name="Itakura M."/>
            <person name="Sato S."/>
            <person name="Ikeda-Ohtsubo W."/>
            <person name="Sakakura N."/>
            <person name="Kaminuma E."/>
            <person name="Minamisawa K."/>
        </authorList>
    </citation>
    <scope>NUCLEOTIDE SEQUENCE [LARGE SCALE GENOMIC DNA]</scope>
    <source>
        <strain evidence="10 11">S23321</strain>
    </source>
</reference>
<dbReference type="InterPro" id="IPR006512">
    <property type="entry name" value="YidE_YbjL"/>
</dbReference>
<sequence>MLVWLEQFLVRYPELALFLVIAAGYWIGSFKIGTFSLGPVTGALFAGLAVGHFAPVPVSSMTKSFLFLLFLFGVGYLVGPQFVQTMKRDGLKPMLLAVVVCLTGLATAIVVAKLLRLDPGFAAGLLSGALSQSAAMGTATDAINGLAIPEAQRAIFVSHVAVADAVCYIFGYAGVILFVTQIAPALLKIDLRAEALKLEQGLGVSRTKPGLASAWRKFELRAYRLDDRSSLVGMTVAAAEARIPGDHRLFIHRIRRGDRLLEAGPGTVLAAGDVVALSAPRQVIVEWIGPRADEVEDRELLDIPLISADVLLINPKLAGMTLDIASRESWTRAVYLRSLSRGDQEIPVGAGIALQRGDLLRIVGPEPIVQSAAKSIGVIVAPSTSIDFIVLGLAIFFGGLFGVLLSFSVGGVNISLSTSVGTLLAGLLVGALRTRYPLFGQIPDGAISLMTSLGLAAFVGLTGIHAGPIFLSALREAGIGLLLGGMAVTLLPQIVGFCFGHFVLRMSPILLLGGLTGSQTVTAAMAALQERSGSPVPVLGYTPAYPVANILLTTWGSIIVVVFA</sequence>
<feature type="transmembrane region" description="Helical" evidence="8">
    <location>
        <begin position="35"/>
        <end position="53"/>
    </location>
</feature>
<dbReference type="RefSeq" id="WP_015686074.1">
    <property type="nucleotide sequence ID" value="NC_017082.1"/>
</dbReference>
<feature type="transmembrane region" description="Helical" evidence="8">
    <location>
        <begin position="388"/>
        <end position="408"/>
    </location>
</feature>
<protein>
    <submittedName>
        <fullName evidence="10">Uncharacterized transporter</fullName>
    </submittedName>
</protein>
<dbReference type="AlphaFoldDB" id="A0AAI8ME39"/>
<dbReference type="Gene3D" id="3.30.70.1450">
    <property type="entry name" value="Regulator of K+ conductance, C-terminal domain"/>
    <property type="match status" value="1"/>
</dbReference>
<dbReference type="PROSITE" id="PS51202">
    <property type="entry name" value="RCK_C"/>
    <property type="match status" value="1"/>
</dbReference>
<dbReference type="SUPFAM" id="SSF116726">
    <property type="entry name" value="TrkA C-terminal domain-like"/>
    <property type="match status" value="1"/>
</dbReference>
<keyword evidence="4" id="KW-1003">Cell membrane</keyword>
<evidence type="ECO:0000256" key="4">
    <source>
        <dbReference type="ARBA" id="ARBA00022475"/>
    </source>
</evidence>
<dbReference type="GO" id="GO:0005886">
    <property type="term" value="C:plasma membrane"/>
    <property type="evidence" value="ECO:0007669"/>
    <property type="project" value="UniProtKB-SubCell"/>
</dbReference>
<feature type="transmembrane region" description="Helical" evidence="8">
    <location>
        <begin position="477"/>
        <end position="502"/>
    </location>
</feature>
<dbReference type="KEGG" id="brs:S23_35850"/>
<dbReference type="GO" id="GO:0008324">
    <property type="term" value="F:monoatomic cation transmembrane transporter activity"/>
    <property type="evidence" value="ECO:0007669"/>
    <property type="project" value="InterPro"/>
</dbReference>
<keyword evidence="5 8" id="KW-0812">Transmembrane</keyword>
<feature type="transmembrane region" description="Helical" evidence="8">
    <location>
        <begin position="446"/>
        <end position="471"/>
    </location>
</feature>
<feature type="transmembrane region" description="Helical" evidence="8">
    <location>
        <begin position="509"/>
        <end position="528"/>
    </location>
</feature>
<feature type="transmembrane region" description="Helical" evidence="8">
    <location>
        <begin position="12"/>
        <end position="28"/>
    </location>
</feature>
<evidence type="ECO:0000256" key="7">
    <source>
        <dbReference type="ARBA" id="ARBA00023136"/>
    </source>
</evidence>
<dbReference type="PANTHER" id="PTHR30445">
    <property type="entry name" value="K(+)_H(+) ANTIPORTER SUBUNIT KHTT"/>
    <property type="match status" value="1"/>
</dbReference>
<dbReference type="Proteomes" id="UP000007886">
    <property type="component" value="Chromosome"/>
</dbReference>
<keyword evidence="6 8" id="KW-1133">Transmembrane helix</keyword>
<evidence type="ECO:0000256" key="2">
    <source>
        <dbReference type="ARBA" id="ARBA00009854"/>
    </source>
</evidence>
<evidence type="ECO:0000259" key="9">
    <source>
        <dbReference type="PROSITE" id="PS51202"/>
    </source>
</evidence>
<evidence type="ECO:0000313" key="10">
    <source>
        <dbReference type="EMBL" id="BAL76784.1"/>
    </source>
</evidence>
<organism evidence="10 11">
    <name type="scientific">Bradyrhizobium cosmicum</name>
    <dbReference type="NCBI Taxonomy" id="1404864"/>
    <lineage>
        <taxon>Bacteria</taxon>
        <taxon>Pseudomonadati</taxon>
        <taxon>Pseudomonadota</taxon>
        <taxon>Alphaproteobacteria</taxon>
        <taxon>Hyphomicrobiales</taxon>
        <taxon>Nitrobacteraceae</taxon>
        <taxon>Bradyrhizobium</taxon>
    </lineage>
</organism>
<accession>A0AAI8ME39</accession>
<keyword evidence="11" id="KW-1185">Reference proteome</keyword>
<dbReference type="InterPro" id="IPR022457">
    <property type="entry name" value="Asp_Ala_antiprt"/>
</dbReference>
<keyword evidence="3" id="KW-0813">Transport</keyword>
<dbReference type="InterPro" id="IPR006037">
    <property type="entry name" value="RCK_C"/>
</dbReference>
<proteinExistence type="inferred from homology"/>
<feature type="domain" description="RCK C-terminal" evidence="9">
    <location>
        <begin position="208"/>
        <end position="293"/>
    </location>
</feature>
<dbReference type="EMBL" id="AP012279">
    <property type="protein sequence ID" value="BAL76784.1"/>
    <property type="molecule type" value="Genomic_DNA"/>
</dbReference>
<dbReference type="NCBIfam" id="TIGR01625">
    <property type="entry name" value="YidE_YbjL_dupl"/>
    <property type="match status" value="1"/>
</dbReference>
<evidence type="ECO:0000313" key="11">
    <source>
        <dbReference type="Proteomes" id="UP000007886"/>
    </source>
</evidence>
<evidence type="ECO:0000256" key="6">
    <source>
        <dbReference type="ARBA" id="ARBA00022989"/>
    </source>
</evidence>
<dbReference type="Pfam" id="PF02080">
    <property type="entry name" value="TrkA_C"/>
    <property type="match status" value="1"/>
</dbReference>
<feature type="transmembrane region" description="Helical" evidence="8">
    <location>
        <begin position="95"/>
        <end position="115"/>
    </location>
</feature>